<sequence>MSEILINPARLSGDSLEASLGLGNHEGSSMTVYFRPGLHANALPTNYHDYDAPGSFAELSYPIAARDTALVLTTYNKSRRVLAQSSYQRIPGASLTELVSLNRAVRHLLFSGRYVGTDSLGRAARLEFNDNGQVKGLKGFRSYDVNTDFIGGVDLDHLVLDADTKHRREMAYRHSHDTLRLYAARWAEGDVPTLVRGRLLFTLVRR</sequence>
<name>A0A931BL07_9BACT</name>
<organism evidence="1 2">
    <name type="scientific">Hymenobacter properus</name>
    <dbReference type="NCBI Taxonomy" id="2791026"/>
    <lineage>
        <taxon>Bacteria</taxon>
        <taxon>Pseudomonadati</taxon>
        <taxon>Bacteroidota</taxon>
        <taxon>Cytophagia</taxon>
        <taxon>Cytophagales</taxon>
        <taxon>Hymenobacteraceae</taxon>
        <taxon>Hymenobacter</taxon>
    </lineage>
</organism>
<reference evidence="1 2" key="1">
    <citation type="submission" date="2020-11" db="EMBL/GenBank/DDBJ databases">
        <authorList>
            <person name="Kim M.K."/>
        </authorList>
    </citation>
    <scope>NUCLEOTIDE SEQUENCE [LARGE SCALE GENOMIC DNA]</scope>
    <source>
        <strain evidence="1 2">BT439</strain>
    </source>
</reference>
<accession>A0A931BL07</accession>
<keyword evidence="2" id="KW-1185">Reference proteome</keyword>
<protein>
    <submittedName>
        <fullName evidence="1">Uncharacterized protein</fullName>
    </submittedName>
</protein>
<dbReference type="Proteomes" id="UP000645610">
    <property type="component" value="Unassembled WGS sequence"/>
</dbReference>
<comment type="caution">
    <text evidence="1">The sequence shown here is derived from an EMBL/GenBank/DDBJ whole genome shotgun (WGS) entry which is preliminary data.</text>
</comment>
<proteinExistence type="predicted"/>
<dbReference type="AlphaFoldDB" id="A0A931BL07"/>
<gene>
    <name evidence="1" type="ORF">I2I01_11110</name>
</gene>
<evidence type="ECO:0000313" key="2">
    <source>
        <dbReference type="Proteomes" id="UP000645610"/>
    </source>
</evidence>
<dbReference type="RefSeq" id="WP_196286507.1">
    <property type="nucleotide sequence ID" value="NZ_JADQDP010000002.1"/>
</dbReference>
<dbReference type="EMBL" id="JADQDP010000002">
    <property type="protein sequence ID" value="MBF9142188.1"/>
    <property type="molecule type" value="Genomic_DNA"/>
</dbReference>
<evidence type="ECO:0000313" key="1">
    <source>
        <dbReference type="EMBL" id="MBF9142188.1"/>
    </source>
</evidence>